<evidence type="ECO:0000256" key="1">
    <source>
        <dbReference type="SAM" id="MobiDB-lite"/>
    </source>
</evidence>
<evidence type="ECO:0000313" key="3">
    <source>
        <dbReference type="Proteomes" id="UP000799771"/>
    </source>
</evidence>
<evidence type="ECO:0000313" key="2">
    <source>
        <dbReference type="EMBL" id="KAF2128748.1"/>
    </source>
</evidence>
<proteinExistence type="predicted"/>
<dbReference type="AlphaFoldDB" id="A0A6A6ACV8"/>
<dbReference type="RefSeq" id="XP_033523137.1">
    <property type="nucleotide sequence ID" value="XM_033670477.1"/>
</dbReference>
<keyword evidence="3" id="KW-1185">Reference proteome</keyword>
<name>A0A6A6ACV8_9PLEO</name>
<gene>
    <name evidence="2" type="ORF">P153DRAFT_385956</name>
</gene>
<dbReference type="EMBL" id="ML977507">
    <property type="protein sequence ID" value="KAF2128748.1"/>
    <property type="molecule type" value="Genomic_DNA"/>
</dbReference>
<accession>A0A6A6ACV8</accession>
<reference evidence="2" key="1">
    <citation type="journal article" date="2020" name="Stud. Mycol.">
        <title>101 Dothideomycetes genomes: a test case for predicting lifestyles and emergence of pathogens.</title>
        <authorList>
            <person name="Haridas S."/>
            <person name="Albert R."/>
            <person name="Binder M."/>
            <person name="Bloem J."/>
            <person name="Labutti K."/>
            <person name="Salamov A."/>
            <person name="Andreopoulos B."/>
            <person name="Baker S."/>
            <person name="Barry K."/>
            <person name="Bills G."/>
            <person name="Bluhm B."/>
            <person name="Cannon C."/>
            <person name="Castanera R."/>
            <person name="Culley D."/>
            <person name="Daum C."/>
            <person name="Ezra D."/>
            <person name="Gonzalez J."/>
            <person name="Henrissat B."/>
            <person name="Kuo A."/>
            <person name="Liang C."/>
            <person name="Lipzen A."/>
            <person name="Lutzoni F."/>
            <person name="Magnuson J."/>
            <person name="Mondo S."/>
            <person name="Nolan M."/>
            <person name="Ohm R."/>
            <person name="Pangilinan J."/>
            <person name="Park H.-J."/>
            <person name="Ramirez L."/>
            <person name="Alfaro M."/>
            <person name="Sun H."/>
            <person name="Tritt A."/>
            <person name="Yoshinaga Y."/>
            <person name="Zwiers L.-H."/>
            <person name="Turgeon B."/>
            <person name="Goodwin S."/>
            <person name="Spatafora J."/>
            <person name="Crous P."/>
            <person name="Grigoriev I."/>
        </authorList>
    </citation>
    <scope>NUCLEOTIDE SEQUENCE</scope>
    <source>
        <strain evidence="2">CBS 119687</strain>
    </source>
</reference>
<feature type="region of interest" description="Disordered" evidence="1">
    <location>
        <begin position="385"/>
        <end position="415"/>
    </location>
</feature>
<sequence>MARRLEILRSSGEVVEKVRDIRFLLNFITTSENVYQQSFYVPHWIAKRSPYLCSLIPYTSAGLEGLCIELHNICPMAFGVYVEWLHLNQITPICADAVAFRSPVPQISTLLFGDCMTLIRAHMLGSKFQHAHFQDHIIDQMTRILDPSQTPNVEILTVVFGEEIVSKELRSFVIDNMFAAERRMLAMLRGNAEDMRRGSSANPSCDYHIHEGGRCYRDVPWPQVYQDENMRHVSLYSNTLSSRKAAFSQNLGHEDTTILENIPSSPMDNTSFYLMPKPNSNPSGDMRWPRIAHRPGQREKVPPELVNKPLPPLPDQPIKPTHLLFAPYFQSITYHHTPETITTQDIVHECLNRLPTKSSDTPPPVVDHEEDYEFPIFSESICSLQTPEPSNLSHEPPKMISSTGSTKRKPVPPRGEDWIEQYNCVNELNMTLSSDSTRK</sequence>
<dbReference type="GeneID" id="54410909"/>
<organism evidence="2 3">
    <name type="scientific">Dothidotthia symphoricarpi CBS 119687</name>
    <dbReference type="NCBI Taxonomy" id="1392245"/>
    <lineage>
        <taxon>Eukaryota</taxon>
        <taxon>Fungi</taxon>
        <taxon>Dikarya</taxon>
        <taxon>Ascomycota</taxon>
        <taxon>Pezizomycotina</taxon>
        <taxon>Dothideomycetes</taxon>
        <taxon>Pleosporomycetidae</taxon>
        <taxon>Pleosporales</taxon>
        <taxon>Dothidotthiaceae</taxon>
        <taxon>Dothidotthia</taxon>
    </lineage>
</organism>
<dbReference type="OrthoDB" id="3788067at2759"/>
<dbReference type="Proteomes" id="UP000799771">
    <property type="component" value="Unassembled WGS sequence"/>
</dbReference>
<protein>
    <submittedName>
        <fullName evidence="2">Uncharacterized protein</fullName>
    </submittedName>
</protein>